<dbReference type="Proteomes" id="UP000055590">
    <property type="component" value="Chromosome"/>
</dbReference>
<dbReference type="Gene3D" id="3.30.530.20">
    <property type="match status" value="1"/>
</dbReference>
<sequence length="133" mass="14492">MAKLRPSRTLSVAIDRPPAEVYAFAANPEKLPRWSFITSVALEDGVWRAQTPAGTVGIRFVDPNPLGVLDHFVTVGPDNVVYSPMRVISNGAGSEVLFTLYRLDSMSDEDFERDAQTIAGDLAKLKEVLEASA</sequence>
<protein>
    <recommendedName>
        <fullName evidence="3">Polyketide cyclase/dehydrase</fullName>
    </recommendedName>
</protein>
<gene>
    <name evidence="1" type="ORF">AKJ08_2981</name>
</gene>
<dbReference type="SUPFAM" id="SSF55961">
    <property type="entry name" value="Bet v1-like"/>
    <property type="match status" value="1"/>
</dbReference>
<dbReference type="AlphaFoldDB" id="A0A0K1PHK2"/>
<dbReference type="InterPro" id="IPR023393">
    <property type="entry name" value="START-like_dom_sf"/>
</dbReference>
<dbReference type="KEGG" id="vin:AKJ08_2981"/>
<keyword evidence="2" id="KW-1185">Reference proteome</keyword>
<organism evidence="1 2">
    <name type="scientific">Vulgatibacter incomptus</name>
    <dbReference type="NCBI Taxonomy" id="1391653"/>
    <lineage>
        <taxon>Bacteria</taxon>
        <taxon>Pseudomonadati</taxon>
        <taxon>Myxococcota</taxon>
        <taxon>Myxococcia</taxon>
        <taxon>Myxococcales</taxon>
        <taxon>Cystobacterineae</taxon>
        <taxon>Vulgatibacteraceae</taxon>
        <taxon>Vulgatibacter</taxon>
    </lineage>
</organism>
<name>A0A0K1PHK2_9BACT</name>
<dbReference type="EMBL" id="CP012332">
    <property type="protein sequence ID" value="AKU92594.1"/>
    <property type="molecule type" value="Genomic_DNA"/>
</dbReference>
<evidence type="ECO:0008006" key="3">
    <source>
        <dbReference type="Google" id="ProtNLM"/>
    </source>
</evidence>
<dbReference type="STRING" id="1391653.AKJ08_2981"/>
<reference evidence="1 2" key="1">
    <citation type="submission" date="2015-08" db="EMBL/GenBank/DDBJ databases">
        <authorList>
            <person name="Babu N.S."/>
            <person name="Beckwith C.J."/>
            <person name="Beseler K.G."/>
            <person name="Brison A."/>
            <person name="Carone J.V."/>
            <person name="Caskin T.P."/>
            <person name="Diamond M."/>
            <person name="Durham M.E."/>
            <person name="Foxe J.M."/>
            <person name="Go M."/>
            <person name="Henderson B.A."/>
            <person name="Jones I.B."/>
            <person name="McGettigan J.A."/>
            <person name="Micheletti S.J."/>
            <person name="Nasrallah M.E."/>
            <person name="Ortiz D."/>
            <person name="Piller C.R."/>
            <person name="Privatt S.R."/>
            <person name="Schneider S.L."/>
            <person name="Sharp S."/>
            <person name="Smith T.C."/>
            <person name="Stanton J.D."/>
            <person name="Ullery H.E."/>
            <person name="Wilson R.J."/>
            <person name="Serrano M.G."/>
            <person name="Buck G."/>
            <person name="Lee V."/>
            <person name="Wang Y."/>
            <person name="Carvalho R."/>
            <person name="Voegtly L."/>
            <person name="Shi R."/>
            <person name="Duckworth R."/>
            <person name="Johnson A."/>
            <person name="Loviza R."/>
            <person name="Walstead R."/>
            <person name="Shah Z."/>
            <person name="Kiflezghi M."/>
            <person name="Wade K."/>
            <person name="Ball S.L."/>
            <person name="Bradley K.W."/>
            <person name="Asai D.J."/>
            <person name="Bowman C.A."/>
            <person name="Russell D.A."/>
            <person name="Pope W.H."/>
            <person name="Jacobs-Sera D."/>
            <person name="Hendrix R.W."/>
            <person name="Hatfull G.F."/>
        </authorList>
    </citation>
    <scope>NUCLEOTIDE SEQUENCE [LARGE SCALE GENOMIC DNA]</scope>
    <source>
        <strain evidence="1 2">DSM 27710</strain>
    </source>
</reference>
<dbReference type="RefSeq" id="WP_050726742.1">
    <property type="nucleotide sequence ID" value="NZ_CP012332.1"/>
</dbReference>
<proteinExistence type="predicted"/>
<evidence type="ECO:0000313" key="1">
    <source>
        <dbReference type="EMBL" id="AKU92594.1"/>
    </source>
</evidence>
<accession>A0A0K1PHK2</accession>
<evidence type="ECO:0000313" key="2">
    <source>
        <dbReference type="Proteomes" id="UP000055590"/>
    </source>
</evidence>
<dbReference type="OrthoDB" id="880456at2"/>